<organism evidence="2 3">
    <name type="scientific">Prorocentrum cordatum</name>
    <dbReference type="NCBI Taxonomy" id="2364126"/>
    <lineage>
        <taxon>Eukaryota</taxon>
        <taxon>Sar</taxon>
        <taxon>Alveolata</taxon>
        <taxon>Dinophyceae</taxon>
        <taxon>Prorocentrales</taxon>
        <taxon>Prorocentraceae</taxon>
        <taxon>Prorocentrum</taxon>
    </lineage>
</organism>
<dbReference type="Proteomes" id="UP001189429">
    <property type="component" value="Unassembled WGS sequence"/>
</dbReference>
<feature type="region of interest" description="Disordered" evidence="1">
    <location>
        <begin position="39"/>
        <end position="67"/>
    </location>
</feature>
<evidence type="ECO:0000313" key="2">
    <source>
        <dbReference type="EMBL" id="CAK0846139.1"/>
    </source>
</evidence>
<name>A0ABN9TJK2_9DINO</name>
<accession>A0ABN9TJK2</accession>
<dbReference type="EMBL" id="CAUYUJ010014798">
    <property type="protein sequence ID" value="CAK0846139.1"/>
    <property type="molecule type" value="Genomic_DNA"/>
</dbReference>
<proteinExistence type="predicted"/>
<feature type="compositionally biased region" description="Basic and acidic residues" evidence="1">
    <location>
        <begin position="57"/>
        <end position="67"/>
    </location>
</feature>
<protein>
    <submittedName>
        <fullName evidence="2">Uncharacterized protein</fullName>
    </submittedName>
</protein>
<comment type="caution">
    <text evidence="2">The sequence shown here is derived from an EMBL/GenBank/DDBJ whole genome shotgun (WGS) entry which is preliminary data.</text>
</comment>
<keyword evidence="3" id="KW-1185">Reference proteome</keyword>
<gene>
    <name evidence="2" type="ORF">PCOR1329_LOCUS39729</name>
</gene>
<reference evidence="2" key="1">
    <citation type="submission" date="2023-10" db="EMBL/GenBank/DDBJ databases">
        <authorList>
            <person name="Chen Y."/>
            <person name="Shah S."/>
            <person name="Dougan E. K."/>
            <person name="Thang M."/>
            <person name="Chan C."/>
        </authorList>
    </citation>
    <scope>NUCLEOTIDE SEQUENCE [LARGE SCALE GENOMIC DNA]</scope>
</reference>
<evidence type="ECO:0000256" key="1">
    <source>
        <dbReference type="SAM" id="MobiDB-lite"/>
    </source>
</evidence>
<sequence>MRLAARWRAQPLREPLAAGGCAAGGEAAAEGLSVVVLSSGQSLDGPPPRLLLLGPRVTERGRSRPMP</sequence>
<evidence type="ECO:0000313" key="3">
    <source>
        <dbReference type="Proteomes" id="UP001189429"/>
    </source>
</evidence>